<dbReference type="InterPro" id="IPR001845">
    <property type="entry name" value="HTH_ArsR_DNA-bd_dom"/>
</dbReference>
<proteinExistence type="predicted"/>
<sequence length="135" mass="15279">MHAFDVLGDPVRRRILELLAEGETTAGAIGAVIQREFGISQPAVSQHLKVLRDNGFATVRPEGTRRLYAVDPRPLRDVDRWLDTFRRFWTPPLAALATELARGKRERRPRAQAADPHDDRPGEQPADVPDDRREP</sequence>
<dbReference type="CDD" id="cd00090">
    <property type="entry name" value="HTH_ARSR"/>
    <property type="match status" value="1"/>
</dbReference>
<evidence type="ECO:0000259" key="5">
    <source>
        <dbReference type="PROSITE" id="PS50987"/>
    </source>
</evidence>
<feature type="region of interest" description="Disordered" evidence="4">
    <location>
        <begin position="100"/>
        <end position="135"/>
    </location>
</feature>
<dbReference type="NCBIfam" id="NF033788">
    <property type="entry name" value="HTH_metalloreg"/>
    <property type="match status" value="1"/>
</dbReference>
<protein>
    <submittedName>
        <fullName evidence="6">Metalloregulator ArsR/SmtB family transcription factor</fullName>
    </submittedName>
</protein>
<organism evidence="6 7">
    <name type="scientific">Micromonospora globbae</name>
    <dbReference type="NCBI Taxonomy" id="1894969"/>
    <lineage>
        <taxon>Bacteria</taxon>
        <taxon>Bacillati</taxon>
        <taxon>Actinomycetota</taxon>
        <taxon>Actinomycetes</taxon>
        <taxon>Micromonosporales</taxon>
        <taxon>Micromonosporaceae</taxon>
        <taxon>Micromonospora</taxon>
    </lineage>
</organism>
<keyword evidence="1" id="KW-0805">Transcription regulation</keyword>
<keyword evidence="3" id="KW-0804">Transcription</keyword>
<reference evidence="6" key="1">
    <citation type="submission" date="2022-10" db="EMBL/GenBank/DDBJ databases">
        <title>The complete genomes of actinobacterial strains from the NBC collection.</title>
        <authorList>
            <person name="Joergensen T.S."/>
            <person name="Alvarez Arevalo M."/>
            <person name="Sterndorff E.B."/>
            <person name="Faurdal D."/>
            <person name="Vuksanovic O."/>
            <person name="Mourched A.-S."/>
            <person name="Charusanti P."/>
            <person name="Shaw S."/>
            <person name="Blin K."/>
            <person name="Weber T."/>
        </authorList>
    </citation>
    <scope>NUCLEOTIDE SEQUENCE</scope>
    <source>
        <strain evidence="6">NBC_00256</strain>
    </source>
</reference>
<name>A0ABZ1SAP8_9ACTN</name>
<evidence type="ECO:0000256" key="3">
    <source>
        <dbReference type="ARBA" id="ARBA00023163"/>
    </source>
</evidence>
<dbReference type="PROSITE" id="PS50987">
    <property type="entry name" value="HTH_ARSR_2"/>
    <property type="match status" value="1"/>
</dbReference>
<dbReference type="InterPro" id="IPR036390">
    <property type="entry name" value="WH_DNA-bd_sf"/>
</dbReference>
<keyword evidence="2" id="KW-0238">DNA-binding</keyword>
<evidence type="ECO:0000256" key="4">
    <source>
        <dbReference type="SAM" id="MobiDB-lite"/>
    </source>
</evidence>
<gene>
    <name evidence="6" type="ORF">OG994_06015</name>
</gene>
<dbReference type="Gene3D" id="1.10.10.10">
    <property type="entry name" value="Winged helix-like DNA-binding domain superfamily/Winged helix DNA-binding domain"/>
    <property type="match status" value="1"/>
</dbReference>
<evidence type="ECO:0000256" key="2">
    <source>
        <dbReference type="ARBA" id="ARBA00023125"/>
    </source>
</evidence>
<dbReference type="RefSeq" id="WP_328852475.1">
    <property type="nucleotide sequence ID" value="NZ_CP108084.1"/>
</dbReference>
<keyword evidence="7" id="KW-1185">Reference proteome</keyword>
<dbReference type="InterPro" id="IPR011991">
    <property type="entry name" value="ArsR-like_HTH"/>
</dbReference>
<dbReference type="PRINTS" id="PR00778">
    <property type="entry name" value="HTHARSR"/>
</dbReference>
<dbReference type="EMBL" id="CP108084">
    <property type="protein sequence ID" value="WUP51064.1"/>
    <property type="molecule type" value="Genomic_DNA"/>
</dbReference>
<feature type="domain" description="HTH arsR-type" evidence="5">
    <location>
        <begin position="1"/>
        <end position="90"/>
    </location>
</feature>
<dbReference type="InterPro" id="IPR051081">
    <property type="entry name" value="HTH_MetalResp_TranReg"/>
</dbReference>
<dbReference type="SMART" id="SM00418">
    <property type="entry name" value="HTH_ARSR"/>
    <property type="match status" value="1"/>
</dbReference>
<evidence type="ECO:0000313" key="6">
    <source>
        <dbReference type="EMBL" id="WUP51064.1"/>
    </source>
</evidence>
<dbReference type="Proteomes" id="UP001432190">
    <property type="component" value="Chromosome"/>
</dbReference>
<dbReference type="SUPFAM" id="SSF46785">
    <property type="entry name" value="Winged helix' DNA-binding domain"/>
    <property type="match status" value="1"/>
</dbReference>
<evidence type="ECO:0000313" key="7">
    <source>
        <dbReference type="Proteomes" id="UP001432190"/>
    </source>
</evidence>
<dbReference type="InterPro" id="IPR036388">
    <property type="entry name" value="WH-like_DNA-bd_sf"/>
</dbReference>
<dbReference type="Pfam" id="PF12840">
    <property type="entry name" value="HTH_20"/>
    <property type="match status" value="1"/>
</dbReference>
<evidence type="ECO:0000256" key="1">
    <source>
        <dbReference type="ARBA" id="ARBA00023015"/>
    </source>
</evidence>
<dbReference type="PANTHER" id="PTHR33154:SF33">
    <property type="entry name" value="TRANSCRIPTIONAL REPRESSOR SDPR"/>
    <property type="match status" value="1"/>
</dbReference>
<dbReference type="PANTHER" id="PTHR33154">
    <property type="entry name" value="TRANSCRIPTIONAL REGULATOR, ARSR FAMILY"/>
    <property type="match status" value="1"/>
</dbReference>
<accession>A0ABZ1SAP8</accession>